<evidence type="ECO:0000256" key="8">
    <source>
        <dbReference type="ARBA" id="ARBA00022857"/>
    </source>
</evidence>
<keyword evidence="21" id="KW-1185">Reference proteome</keyword>
<evidence type="ECO:0000256" key="17">
    <source>
        <dbReference type="ARBA" id="ARBA00049397"/>
    </source>
</evidence>
<sequence>MPDVETLVYVFSVLELFSALISIVAYNKDIAAAYGKHSREGNTVIDARLAWIIQEAPSFLIAFSVTNQAGFENIGYANKVIVGLFMAHYFFRSFIYPILIMNKNSKPFSVRVMLFGIIFTSMNGYAIANYEVFFGKLPDTWTSSLQFNAGVLIWLLGFSINVHSDRILRNLRKPGDTDYKIPRGGAFEFVSGANYFGEIVEWWGLAIASGFHFPVTCFALATTGNIGTRSLAHHNYYKKKFKDYPLNRKAFIPFIM</sequence>
<proteinExistence type="inferred from homology"/>
<feature type="transmembrane region" description="Helical" evidence="18">
    <location>
        <begin position="145"/>
        <end position="163"/>
    </location>
</feature>
<evidence type="ECO:0000256" key="18">
    <source>
        <dbReference type="PIRNR" id="PIRNR015596"/>
    </source>
</evidence>
<evidence type="ECO:0000256" key="1">
    <source>
        <dbReference type="ARBA" id="ARBA00004154"/>
    </source>
</evidence>
<dbReference type="EC" id="1.3.1.22" evidence="18"/>
<keyword evidence="5" id="KW-0221">Differentiation</keyword>
<comment type="caution">
    <text evidence="20">The sequence shown here is derived from an EMBL/GenBank/DDBJ whole genome shotgun (WGS) entry which is preliminary data.</text>
</comment>
<evidence type="ECO:0000256" key="14">
    <source>
        <dbReference type="ARBA" id="ARBA00045549"/>
    </source>
</evidence>
<comment type="catalytic activity">
    <reaction evidence="16">
        <text>5alpha-pregnane-3,20-dione + NADP(+) = progesterone + NADPH + H(+)</text>
        <dbReference type="Rhea" id="RHEA:21952"/>
        <dbReference type="ChEBI" id="CHEBI:15378"/>
        <dbReference type="ChEBI" id="CHEBI:17026"/>
        <dbReference type="ChEBI" id="CHEBI:28952"/>
        <dbReference type="ChEBI" id="CHEBI:57783"/>
        <dbReference type="ChEBI" id="CHEBI:58349"/>
        <dbReference type="EC" id="1.3.1.22"/>
    </reaction>
    <physiologicalReaction direction="right-to-left" evidence="16">
        <dbReference type="Rhea" id="RHEA:21954"/>
    </physiologicalReaction>
</comment>
<keyword evidence="4 18" id="KW-0812">Transmembrane</keyword>
<evidence type="ECO:0000313" key="21">
    <source>
        <dbReference type="Proteomes" id="UP001642483"/>
    </source>
</evidence>
<dbReference type="Proteomes" id="UP001642483">
    <property type="component" value="Unassembled WGS sequence"/>
</dbReference>
<evidence type="ECO:0000256" key="12">
    <source>
        <dbReference type="ARBA" id="ARBA00023098"/>
    </source>
</evidence>
<keyword evidence="6" id="KW-0256">Endoplasmic reticulum</keyword>
<dbReference type="EMBL" id="CAWYQH010000163">
    <property type="protein sequence ID" value="CAK8697555.1"/>
    <property type="molecule type" value="Genomic_DNA"/>
</dbReference>
<organism evidence="20 21">
    <name type="scientific">Clavelina lepadiformis</name>
    <name type="common">Light-bulb sea squirt</name>
    <name type="synonym">Ascidia lepadiformis</name>
    <dbReference type="NCBI Taxonomy" id="159417"/>
    <lineage>
        <taxon>Eukaryota</taxon>
        <taxon>Metazoa</taxon>
        <taxon>Chordata</taxon>
        <taxon>Tunicata</taxon>
        <taxon>Ascidiacea</taxon>
        <taxon>Aplousobranchia</taxon>
        <taxon>Clavelinidae</taxon>
        <taxon>Clavelina</taxon>
    </lineage>
</organism>
<keyword evidence="7" id="KW-0492">Microsome</keyword>
<evidence type="ECO:0000256" key="6">
    <source>
        <dbReference type="ARBA" id="ARBA00022824"/>
    </source>
</evidence>
<feature type="domain" description="3-oxo-5-alpha-steroid 4-dehydrogenase C-terminal" evidence="19">
    <location>
        <begin position="107"/>
        <end position="255"/>
    </location>
</feature>
<evidence type="ECO:0000256" key="9">
    <source>
        <dbReference type="ARBA" id="ARBA00022928"/>
    </source>
</evidence>
<dbReference type="Pfam" id="PF02544">
    <property type="entry name" value="Steroid_dh"/>
    <property type="match status" value="1"/>
</dbReference>
<keyword evidence="11" id="KW-0560">Oxidoreductase</keyword>
<protein>
    <recommendedName>
        <fullName evidence="18">3-oxo-5alpha-steroid 4-dehydrogenase (NADP(+))</fullName>
        <ecNumber evidence="18">1.3.1.22</ecNumber>
    </recommendedName>
</protein>
<dbReference type="Gene3D" id="1.20.120.1630">
    <property type="match status" value="1"/>
</dbReference>
<evidence type="ECO:0000256" key="10">
    <source>
        <dbReference type="ARBA" id="ARBA00022989"/>
    </source>
</evidence>
<evidence type="ECO:0000256" key="15">
    <source>
        <dbReference type="ARBA" id="ARBA00048164"/>
    </source>
</evidence>
<evidence type="ECO:0000256" key="3">
    <source>
        <dbReference type="ARBA" id="ARBA00007742"/>
    </source>
</evidence>
<comment type="similarity">
    <text evidence="3 18">Belongs to the steroid 5-alpha reductase family.</text>
</comment>
<comment type="catalytic activity">
    <reaction evidence="17">
        <text>17beta-hydroxy-5alpha-androstan-3-one + NADP(+) = testosterone + NADPH + H(+)</text>
        <dbReference type="Rhea" id="RHEA:50820"/>
        <dbReference type="ChEBI" id="CHEBI:15378"/>
        <dbReference type="ChEBI" id="CHEBI:16330"/>
        <dbReference type="ChEBI" id="CHEBI:17347"/>
        <dbReference type="ChEBI" id="CHEBI:57783"/>
        <dbReference type="ChEBI" id="CHEBI:58349"/>
        <dbReference type="EC" id="1.3.1.22"/>
    </reaction>
    <physiologicalReaction direction="right-to-left" evidence="17">
        <dbReference type="Rhea" id="RHEA:50822"/>
    </physiologicalReaction>
</comment>
<dbReference type="InterPro" id="IPR001104">
    <property type="entry name" value="3-oxo-5_a-steroid_4-DH_C"/>
</dbReference>
<evidence type="ECO:0000256" key="2">
    <source>
        <dbReference type="ARBA" id="ARBA00004477"/>
    </source>
</evidence>
<evidence type="ECO:0000256" key="13">
    <source>
        <dbReference type="ARBA" id="ARBA00023136"/>
    </source>
</evidence>
<evidence type="ECO:0000256" key="4">
    <source>
        <dbReference type="ARBA" id="ARBA00022692"/>
    </source>
</evidence>
<name>A0ABP0H195_CLALP</name>
<keyword evidence="12" id="KW-0443">Lipid metabolism</keyword>
<evidence type="ECO:0000259" key="19">
    <source>
        <dbReference type="Pfam" id="PF02544"/>
    </source>
</evidence>
<reference evidence="20 21" key="1">
    <citation type="submission" date="2024-02" db="EMBL/GenBank/DDBJ databases">
        <authorList>
            <person name="Daric V."/>
            <person name="Darras S."/>
        </authorList>
    </citation>
    <scope>NUCLEOTIDE SEQUENCE [LARGE SCALE GENOMIC DNA]</scope>
</reference>
<evidence type="ECO:0000256" key="7">
    <source>
        <dbReference type="ARBA" id="ARBA00022848"/>
    </source>
</evidence>
<dbReference type="PANTHER" id="PTHR10556:SF37">
    <property type="entry name" value="3-OXO-5-ALPHA-STEROID 4-DEHYDROGENASE 2"/>
    <property type="match status" value="1"/>
</dbReference>
<feature type="transmembrane region" description="Helical" evidence="18">
    <location>
        <begin position="6"/>
        <end position="26"/>
    </location>
</feature>
<dbReference type="InterPro" id="IPR039357">
    <property type="entry name" value="SRD5A/TECR"/>
</dbReference>
<evidence type="ECO:0000256" key="11">
    <source>
        <dbReference type="ARBA" id="ARBA00023002"/>
    </source>
</evidence>
<dbReference type="PIRSF" id="PIRSF015596">
    <property type="entry name" value="5_alpha-SR2"/>
    <property type="match status" value="1"/>
</dbReference>
<gene>
    <name evidence="20" type="ORF">CVLEPA_LOCUS30759</name>
</gene>
<comment type="subcellular location">
    <subcellularLocation>
        <location evidence="2">Endoplasmic reticulum membrane</location>
        <topology evidence="2">Multi-pass membrane protein</topology>
    </subcellularLocation>
    <subcellularLocation>
        <location evidence="1">Microsome membrane</location>
        <topology evidence="1">Multi-pass membrane protein</topology>
    </subcellularLocation>
</comment>
<evidence type="ECO:0000313" key="20">
    <source>
        <dbReference type="EMBL" id="CAK8697555.1"/>
    </source>
</evidence>
<evidence type="ECO:0000256" key="5">
    <source>
        <dbReference type="ARBA" id="ARBA00022782"/>
    </source>
</evidence>
<accession>A0ABP0H195</accession>
<feature type="transmembrane region" description="Helical" evidence="18">
    <location>
        <begin position="80"/>
        <end position="100"/>
    </location>
</feature>
<comment type="catalytic activity">
    <reaction evidence="15 18">
        <text>a 3-oxo-5alpha-steroid + NADP(+) = a 3-oxo-Delta(4)-steroid + NADPH + H(+)</text>
        <dbReference type="Rhea" id="RHEA:54384"/>
        <dbReference type="ChEBI" id="CHEBI:13601"/>
        <dbReference type="ChEBI" id="CHEBI:15378"/>
        <dbReference type="ChEBI" id="CHEBI:47909"/>
        <dbReference type="ChEBI" id="CHEBI:57783"/>
        <dbReference type="ChEBI" id="CHEBI:58349"/>
        <dbReference type="EC" id="1.3.1.22"/>
    </reaction>
</comment>
<keyword evidence="9" id="KW-0726">Sexual differentiation</keyword>
<evidence type="ECO:0000256" key="16">
    <source>
        <dbReference type="ARBA" id="ARBA00048292"/>
    </source>
</evidence>
<dbReference type="InterPro" id="IPR016636">
    <property type="entry name" value="3-oxo-5-alpha-steroid_4-DH"/>
</dbReference>
<feature type="transmembrane region" description="Helical" evidence="18">
    <location>
        <begin position="112"/>
        <end position="133"/>
    </location>
</feature>
<dbReference type="PANTHER" id="PTHR10556">
    <property type="entry name" value="3-OXO-5-ALPHA-STEROID 4-DEHYDROGENASE"/>
    <property type="match status" value="1"/>
</dbReference>
<comment type="function">
    <text evidence="14">Converts testosterone (T) into 5-alpha-dihydrotestosterone (DHT) and progesterone or corticosterone into their corresponding 5-alpha-3-oxosteroids. It plays a central role in sexual differentiation and androgen physiology.</text>
</comment>
<keyword evidence="13 18" id="KW-0472">Membrane</keyword>
<keyword evidence="8" id="KW-0521">NADP</keyword>
<dbReference type="PROSITE" id="PS50244">
    <property type="entry name" value="S5A_REDUCTASE"/>
    <property type="match status" value="1"/>
</dbReference>
<keyword evidence="10 18" id="KW-1133">Transmembrane helix</keyword>